<sequence length="259" mass="29038">MIETKQKERLRRLSECIKRSGRIHLKDAARILEVSEMTIRRDLNAETEGPIPMSLLGGYIVSVTQPSSLAQNDPQADIFTPDQTEELHIPNLAASMVSEDDVIFFDNGIEMATLIALIPEEISFTGICYSHNVFLALSQKKNATALLCGGEYRPKSDSFYNPTQPSLLDSINPKKAFISAAGIHSHYGVTCYNLDDLAMKKKAMEKSIRKILLAKYNLFDEVATANMGELSQFDVIITNRQLADEYETYCRNGFVKVIY</sequence>
<dbReference type="OrthoDB" id="9797223at2"/>
<protein>
    <submittedName>
        <fullName evidence="5">Deoxyribose operon repressor</fullName>
    </submittedName>
</protein>
<dbReference type="InterPro" id="IPR014036">
    <property type="entry name" value="DeoR-like_C"/>
</dbReference>
<dbReference type="InterPro" id="IPR037171">
    <property type="entry name" value="NagB/RpiA_transferase-like"/>
</dbReference>
<dbReference type="PANTHER" id="PTHR30363">
    <property type="entry name" value="HTH-TYPE TRANSCRIPTIONAL REGULATOR SRLR-RELATED"/>
    <property type="match status" value="1"/>
</dbReference>
<keyword evidence="2" id="KW-0238">DNA-binding</keyword>
<dbReference type="RefSeq" id="WP_014656887.1">
    <property type="nucleotide sequence ID" value="NC_017731.1"/>
</dbReference>
<dbReference type="Proteomes" id="UP000005012">
    <property type="component" value="Chromosome"/>
</dbReference>
<evidence type="ECO:0000256" key="1">
    <source>
        <dbReference type="ARBA" id="ARBA00023015"/>
    </source>
</evidence>
<evidence type="ECO:0000256" key="3">
    <source>
        <dbReference type="ARBA" id="ARBA00023163"/>
    </source>
</evidence>
<dbReference type="Pfam" id="PF08220">
    <property type="entry name" value="HTH_DeoR"/>
    <property type="match status" value="1"/>
</dbReference>
<dbReference type="AlphaFoldDB" id="A0A140NJ15"/>
<dbReference type="HOGENOM" id="CLU_060699_4_0_6"/>
<proteinExistence type="predicted"/>
<dbReference type="SMART" id="SM01134">
    <property type="entry name" value="DeoRC"/>
    <property type="match status" value="1"/>
</dbReference>
<dbReference type="GO" id="GO:0003677">
    <property type="term" value="F:DNA binding"/>
    <property type="evidence" value="ECO:0007669"/>
    <property type="project" value="UniProtKB-KW"/>
</dbReference>
<dbReference type="PANTHER" id="PTHR30363:SF8">
    <property type="entry name" value="DEOXYRIBOSE OPERON REPRESSOR"/>
    <property type="match status" value="1"/>
</dbReference>
<evidence type="ECO:0000313" key="5">
    <source>
        <dbReference type="EMBL" id="AFH93469.1"/>
    </source>
</evidence>
<evidence type="ECO:0000313" key="6">
    <source>
        <dbReference type="Proteomes" id="UP000005012"/>
    </source>
</evidence>
<dbReference type="GeneID" id="93517731"/>
<dbReference type="NCBIfam" id="NF007961">
    <property type="entry name" value="PRK10681.1"/>
    <property type="match status" value="1"/>
</dbReference>
<dbReference type="KEGG" id="psi:S70_08010"/>
<dbReference type="SMART" id="SM00420">
    <property type="entry name" value="HTH_DEOR"/>
    <property type="match status" value="1"/>
</dbReference>
<feature type="domain" description="HTH deoR-type" evidence="4">
    <location>
        <begin position="6"/>
        <end position="61"/>
    </location>
</feature>
<evidence type="ECO:0000256" key="2">
    <source>
        <dbReference type="ARBA" id="ARBA00023125"/>
    </source>
</evidence>
<dbReference type="GO" id="GO:0003700">
    <property type="term" value="F:DNA-binding transcription factor activity"/>
    <property type="evidence" value="ECO:0007669"/>
    <property type="project" value="InterPro"/>
</dbReference>
<reference evidence="5 6" key="1">
    <citation type="journal article" date="2012" name="J. Bacteriol.">
        <title>Complete Genome Sequence of Providencia stuartii Clinical Isolate MRSN 2154.</title>
        <authorList>
            <person name="Clifford R.J."/>
            <person name="Hang J."/>
            <person name="Riley M.C."/>
            <person name="Onmus-Leone F."/>
            <person name="Kuschner R.A."/>
            <person name="Lesho E.P."/>
            <person name="Waterman P.E."/>
        </authorList>
    </citation>
    <scope>NUCLEOTIDE SEQUENCE [LARGE SCALE GENOMIC DNA]</scope>
    <source>
        <strain evidence="5 6">MRSN 2154</strain>
    </source>
</reference>
<dbReference type="EMBL" id="CP003488">
    <property type="protein sequence ID" value="AFH93469.1"/>
    <property type="molecule type" value="Genomic_DNA"/>
</dbReference>
<dbReference type="PROSITE" id="PS51000">
    <property type="entry name" value="HTH_DEOR_2"/>
    <property type="match status" value="1"/>
</dbReference>
<name>A0A140NJ15_PROSM</name>
<dbReference type="InterPro" id="IPR001034">
    <property type="entry name" value="DeoR_HTH"/>
</dbReference>
<dbReference type="InterPro" id="IPR050313">
    <property type="entry name" value="Carb_Metab_HTH_regulators"/>
</dbReference>
<gene>
    <name evidence="5" type="ordered locus">S70_08010</name>
</gene>
<dbReference type="InterPro" id="IPR018356">
    <property type="entry name" value="Tscrpt_reg_HTH_DeoR_CS"/>
</dbReference>
<keyword evidence="3" id="KW-0804">Transcription</keyword>
<dbReference type="PATRIC" id="fig|1157951.4.peg.1599"/>
<dbReference type="SUPFAM" id="SSF100950">
    <property type="entry name" value="NagB/RpiA/CoA transferase-like"/>
    <property type="match status" value="1"/>
</dbReference>
<keyword evidence="1" id="KW-0805">Transcription regulation</keyword>
<evidence type="ECO:0000259" key="4">
    <source>
        <dbReference type="PROSITE" id="PS51000"/>
    </source>
</evidence>
<dbReference type="PROSITE" id="PS00894">
    <property type="entry name" value="HTH_DEOR_1"/>
    <property type="match status" value="1"/>
</dbReference>
<dbReference type="Pfam" id="PF00455">
    <property type="entry name" value="DeoRC"/>
    <property type="match status" value="1"/>
</dbReference>
<reference evidence="6" key="2">
    <citation type="submission" date="2012-04" db="EMBL/GenBank/DDBJ databases">
        <title>Complete genome sequence of Providencia stuartii clinical isolate MRSN 2154.</title>
        <authorList>
            <person name="Clifford R.J."/>
            <person name="Hang J."/>
            <person name="Riley M.C."/>
            <person name="Onmus-Leone F."/>
            <person name="Kuschner R.A."/>
            <person name="Lesho E.P."/>
            <person name="Waterman P.E."/>
        </authorList>
    </citation>
    <scope>NUCLEOTIDE SEQUENCE [LARGE SCALE GENOMIC DNA]</scope>
    <source>
        <strain evidence="6">MRSN 2154</strain>
    </source>
</reference>
<accession>A0A140NJ15</accession>
<organism evidence="5 6">
    <name type="scientific">Providencia stuartii (strain MRSN 2154)</name>
    <dbReference type="NCBI Taxonomy" id="1157951"/>
    <lineage>
        <taxon>Bacteria</taxon>
        <taxon>Pseudomonadati</taxon>
        <taxon>Pseudomonadota</taxon>
        <taxon>Gammaproteobacteria</taxon>
        <taxon>Enterobacterales</taxon>
        <taxon>Morganellaceae</taxon>
        <taxon>Providencia</taxon>
    </lineage>
</organism>